<sequence>MEIEDQWGGRDSRQNSHDLALSKDFFKGNYESIEKLRKSAPVVNAVSQCKRATQLRKADENVLFVVQVINDEDDSSDEEASDMMLDERQSYLSRGQKFKTRLDHPIEEVCGWT</sequence>
<gene>
    <name evidence="1" type="ORF">A4U43_C03F5090</name>
</gene>
<dbReference type="Proteomes" id="UP000243459">
    <property type="component" value="Chromosome 3"/>
</dbReference>
<proteinExistence type="predicted"/>
<accession>A0A5P1F7H2</accession>
<name>A0A5P1F7H2_ASPOF</name>
<dbReference type="AlphaFoldDB" id="A0A5P1F7H2"/>
<evidence type="ECO:0000313" key="2">
    <source>
        <dbReference type="Proteomes" id="UP000243459"/>
    </source>
</evidence>
<organism evidence="1 2">
    <name type="scientific">Asparagus officinalis</name>
    <name type="common">Garden asparagus</name>
    <dbReference type="NCBI Taxonomy" id="4686"/>
    <lineage>
        <taxon>Eukaryota</taxon>
        <taxon>Viridiplantae</taxon>
        <taxon>Streptophyta</taxon>
        <taxon>Embryophyta</taxon>
        <taxon>Tracheophyta</taxon>
        <taxon>Spermatophyta</taxon>
        <taxon>Magnoliopsida</taxon>
        <taxon>Liliopsida</taxon>
        <taxon>Asparagales</taxon>
        <taxon>Asparagaceae</taxon>
        <taxon>Asparagoideae</taxon>
        <taxon>Asparagus</taxon>
    </lineage>
</organism>
<evidence type="ECO:0000313" key="1">
    <source>
        <dbReference type="EMBL" id="ONK74326.1"/>
    </source>
</evidence>
<keyword evidence="2" id="KW-1185">Reference proteome</keyword>
<reference evidence="2" key="1">
    <citation type="journal article" date="2017" name="Nat. Commun.">
        <title>The asparagus genome sheds light on the origin and evolution of a young Y chromosome.</title>
        <authorList>
            <person name="Harkess A."/>
            <person name="Zhou J."/>
            <person name="Xu C."/>
            <person name="Bowers J.E."/>
            <person name="Van der Hulst R."/>
            <person name="Ayyampalayam S."/>
            <person name="Mercati F."/>
            <person name="Riccardi P."/>
            <person name="McKain M.R."/>
            <person name="Kakrana A."/>
            <person name="Tang H."/>
            <person name="Ray J."/>
            <person name="Groenendijk J."/>
            <person name="Arikit S."/>
            <person name="Mathioni S.M."/>
            <person name="Nakano M."/>
            <person name="Shan H."/>
            <person name="Telgmann-Rauber A."/>
            <person name="Kanno A."/>
            <person name="Yue Z."/>
            <person name="Chen H."/>
            <person name="Li W."/>
            <person name="Chen Y."/>
            <person name="Xu X."/>
            <person name="Zhang Y."/>
            <person name="Luo S."/>
            <person name="Chen H."/>
            <person name="Gao J."/>
            <person name="Mao Z."/>
            <person name="Pires J.C."/>
            <person name="Luo M."/>
            <person name="Kudrna D."/>
            <person name="Wing R.A."/>
            <person name="Meyers B.C."/>
            <person name="Yi K."/>
            <person name="Kong H."/>
            <person name="Lavrijsen P."/>
            <person name="Sunseri F."/>
            <person name="Falavigna A."/>
            <person name="Ye Y."/>
            <person name="Leebens-Mack J.H."/>
            <person name="Chen G."/>
        </authorList>
    </citation>
    <scope>NUCLEOTIDE SEQUENCE [LARGE SCALE GENOMIC DNA]</scope>
    <source>
        <strain evidence="2">cv. DH0086</strain>
    </source>
</reference>
<dbReference type="EMBL" id="CM007383">
    <property type="protein sequence ID" value="ONK74326.1"/>
    <property type="molecule type" value="Genomic_DNA"/>
</dbReference>
<dbReference type="Gramene" id="ONK74326">
    <property type="protein sequence ID" value="ONK74326"/>
    <property type="gene ID" value="A4U43_C03F5090"/>
</dbReference>
<protein>
    <submittedName>
        <fullName evidence="1">Uncharacterized protein</fullName>
    </submittedName>
</protein>